<protein>
    <submittedName>
        <fullName evidence="1">Uncharacterized protein</fullName>
    </submittedName>
</protein>
<feature type="non-terminal residue" evidence="1">
    <location>
        <position position="61"/>
    </location>
</feature>
<keyword evidence="2" id="KW-1185">Reference proteome</keyword>
<reference evidence="1 2" key="1">
    <citation type="submission" date="2015-01" db="EMBL/GenBank/DDBJ databases">
        <title>Evolution of Trichinella species and genotypes.</title>
        <authorList>
            <person name="Korhonen P.K."/>
            <person name="Edoardo P."/>
            <person name="Giuseppe L.R."/>
            <person name="Gasser R.B."/>
        </authorList>
    </citation>
    <scope>NUCLEOTIDE SEQUENCE [LARGE SCALE GENOMIC DNA]</scope>
    <source>
        <strain evidence="1">ISS2496</strain>
    </source>
</reference>
<evidence type="ECO:0000313" key="2">
    <source>
        <dbReference type="Proteomes" id="UP000054783"/>
    </source>
</evidence>
<gene>
    <name evidence="1" type="ORF">T12_5785</name>
</gene>
<organism evidence="1 2">
    <name type="scientific">Trichinella patagoniensis</name>
    <dbReference type="NCBI Taxonomy" id="990121"/>
    <lineage>
        <taxon>Eukaryota</taxon>
        <taxon>Metazoa</taxon>
        <taxon>Ecdysozoa</taxon>
        <taxon>Nematoda</taxon>
        <taxon>Enoplea</taxon>
        <taxon>Dorylaimia</taxon>
        <taxon>Trichinellida</taxon>
        <taxon>Trichinellidae</taxon>
        <taxon>Trichinella</taxon>
    </lineage>
</organism>
<dbReference type="Proteomes" id="UP000054783">
    <property type="component" value="Unassembled WGS sequence"/>
</dbReference>
<evidence type="ECO:0000313" key="1">
    <source>
        <dbReference type="EMBL" id="KRY13166.1"/>
    </source>
</evidence>
<accession>A0A0V0ZLX1</accession>
<comment type="caution">
    <text evidence="1">The sequence shown here is derived from an EMBL/GenBank/DDBJ whole genome shotgun (WGS) entry which is preliminary data.</text>
</comment>
<name>A0A0V0ZLX1_9BILA</name>
<dbReference type="AlphaFoldDB" id="A0A0V0ZLX1"/>
<proteinExistence type="predicted"/>
<dbReference type="EMBL" id="JYDQ01000146">
    <property type="protein sequence ID" value="KRY13166.1"/>
    <property type="molecule type" value="Genomic_DNA"/>
</dbReference>
<sequence length="61" mass="7504">MPETDDDRTVRFTLTNLIQMWRQTLNQDAFLRTHTIYSSKCENQFLIWVYLNSFQCTEQRR</sequence>